<evidence type="ECO:0000256" key="8">
    <source>
        <dbReference type="ARBA" id="ARBA00023136"/>
    </source>
</evidence>
<proteinExistence type="inferred from homology"/>
<evidence type="ECO:0000256" key="6">
    <source>
        <dbReference type="ARBA" id="ARBA00022737"/>
    </source>
</evidence>
<dbReference type="PRINTS" id="PR00019">
    <property type="entry name" value="LEURICHRPT"/>
</dbReference>
<keyword evidence="7 11" id="KW-1133">Transmembrane helix</keyword>
<keyword evidence="3" id="KW-1003">Cell membrane</keyword>
<keyword evidence="12" id="KW-1185">Reference proteome</keyword>
<name>A0ABM1GFG4_SOLPN</name>
<keyword evidence="8 11" id="KW-0472">Membrane</keyword>
<evidence type="ECO:0000313" key="13">
    <source>
        <dbReference type="RefSeq" id="XP_015070369.1"/>
    </source>
</evidence>
<evidence type="ECO:0000256" key="4">
    <source>
        <dbReference type="ARBA" id="ARBA00022614"/>
    </source>
</evidence>
<dbReference type="RefSeq" id="XP_015070378.1">
    <property type="nucleotide sequence ID" value="XM_015214892.2"/>
</dbReference>
<dbReference type="InterPro" id="IPR032675">
    <property type="entry name" value="LRR_dom_sf"/>
</dbReference>
<dbReference type="InterPro" id="IPR001611">
    <property type="entry name" value="Leu-rich_rpt"/>
</dbReference>
<dbReference type="GeneID" id="107014794"/>
<evidence type="ECO:0000313" key="12">
    <source>
        <dbReference type="Proteomes" id="UP000694930"/>
    </source>
</evidence>
<keyword evidence="4" id="KW-0433">Leucine-rich repeat</keyword>
<evidence type="ECO:0000256" key="11">
    <source>
        <dbReference type="SAM" id="Phobius"/>
    </source>
</evidence>
<dbReference type="RefSeq" id="XP_015070369.1">
    <property type="nucleotide sequence ID" value="XM_015214883.2"/>
</dbReference>
<dbReference type="Pfam" id="PF13855">
    <property type="entry name" value="LRR_8"/>
    <property type="match status" value="2"/>
</dbReference>
<reference evidence="12" key="1">
    <citation type="journal article" date="2014" name="Nat. Genet.">
        <title>The genome of the stress-tolerant wild tomato species Solanum pennellii.</title>
        <authorList>
            <person name="Bolger A."/>
            <person name="Scossa F."/>
            <person name="Bolger M.E."/>
            <person name="Lanz C."/>
            <person name="Maumus F."/>
            <person name="Tohge T."/>
            <person name="Quesneville H."/>
            <person name="Alseekh S."/>
            <person name="Sorensen I."/>
            <person name="Lichtenstein G."/>
            <person name="Fich E.A."/>
            <person name="Conte M."/>
            <person name="Keller H."/>
            <person name="Schneeberger K."/>
            <person name="Schwacke R."/>
            <person name="Ofner I."/>
            <person name="Vrebalov J."/>
            <person name="Xu Y."/>
            <person name="Osorio S."/>
            <person name="Aflitos S.A."/>
            <person name="Schijlen E."/>
            <person name="Jimenez-Gomez J.M."/>
            <person name="Ryngajllo M."/>
            <person name="Kimura S."/>
            <person name="Kumar R."/>
            <person name="Koenig D."/>
            <person name="Headland L.R."/>
            <person name="Maloof J.N."/>
            <person name="Sinha N."/>
            <person name="van Ham R.C."/>
            <person name="Lankhorst R.K."/>
            <person name="Mao L."/>
            <person name="Vogel A."/>
            <person name="Arsova B."/>
            <person name="Panstruga R."/>
            <person name="Fei Z."/>
            <person name="Rose J.K."/>
            <person name="Zamir D."/>
            <person name="Carrari F."/>
            <person name="Giovannoni J.J."/>
            <person name="Weigel D."/>
            <person name="Usadel B."/>
            <person name="Fernie A.R."/>
        </authorList>
    </citation>
    <scope>NUCLEOTIDE SEQUENCE [LARGE SCALE GENOMIC DNA]</scope>
</reference>
<dbReference type="Pfam" id="PF00560">
    <property type="entry name" value="LRR_1"/>
    <property type="match status" value="2"/>
</dbReference>
<dbReference type="Proteomes" id="UP000694930">
    <property type="component" value="Chromosome 1"/>
</dbReference>
<reference evidence="13 14" key="2">
    <citation type="submission" date="2025-05" db="UniProtKB">
        <authorList>
            <consortium name="RefSeq"/>
        </authorList>
    </citation>
    <scope>IDENTIFICATION</scope>
</reference>
<accession>A0ABM1GFG4</accession>
<keyword evidence="10" id="KW-0325">Glycoprotein</keyword>
<gene>
    <name evidence="13 14" type="primary">LOC107014794</name>
</gene>
<dbReference type="PANTHER" id="PTHR27004">
    <property type="entry name" value="RECEPTOR-LIKE PROTEIN 12 ISOFORM X1"/>
    <property type="match status" value="1"/>
</dbReference>
<dbReference type="Gene3D" id="3.80.10.10">
    <property type="entry name" value="Ribonuclease Inhibitor"/>
    <property type="match status" value="1"/>
</dbReference>
<keyword evidence="6" id="KW-0677">Repeat</keyword>
<protein>
    <submittedName>
        <fullName evidence="13 14">Receptor-like protein 9DC1</fullName>
    </submittedName>
</protein>
<dbReference type="PANTHER" id="PTHR27004:SF398">
    <property type="entry name" value="LEUCINE-RICH REPEAT-CONTAINING N-TERMINAL PLANT-TYPE DOMAIN-CONTAINING PROTEIN"/>
    <property type="match status" value="1"/>
</dbReference>
<evidence type="ECO:0000256" key="10">
    <source>
        <dbReference type="ARBA" id="ARBA00023180"/>
    </source>
</evidence>
<keyword evidence="5 11" id="KW-0812">Transmembrane</keyword>
<evidence type="ECO:0000313" key="14">
    <source>
        <dbReference type="RefSeq" id="XP_015070378.1"/>
    </source>
</evidence>
<feature type="transmembrane region" description="Helical" evidence="11">
    <location>
        <begin position="310"/>
        <end position="334"/>
    </location>
</feature>
<evidence type="ECO:0000256" key="5">
    <source>
        <dbReference type="ARBA" id="ARBA00022692"/>
    </source>
</evidence>
<evidence type="ECO:0000256" key="3">
    <source>
        <dbReference type="ARBA" id="ARBA00022475"/>
    </source>
</evidence>
<dbReference type="SUPFAM" id="SSF52058">
    <property type="entry name" value="L domain-like"/>
    <property type="match status" value="1"/>
</dbReference>
<evidence type="ECO:0000256" key="7">
    <source>
        <dbReference type="ARBA" id="ARBA00022989"/>
    </source>
</evidence>
<comment type="subcellular location">
    <subcellularLocation>
        <location evidence="1">Cell membrane</location>
        <topology evidence="1">Single-pass type I membrane protein</topology>
    </subcellularLocation>
</comment>
<comment type="similarity">
    <text evidence="2">Belongs to the RLP family.</text>
</comment>
<keyword evidence="9" id="KW-0675">Receptor</keyword>
<organism evidence="12 14">
    <name type="scientific">Solanum pennellii</name>
    <name type="common">Tomato</name>
    <name type="synonym">Lycopersicon pennellii</name>
    <dbReference type="NCBI Taxonomy" id="28526"/>
    <lineage>
        <taxon>Eukaryota</taxon>
        <taxon>Viridiplantae</taxon>
        <taxon>Streptophyta</taxon>
        <taxon>Embryophyta</taxon>
        <taxon>Tracheophyta</taxon>
        <taxon>Spermatophyta</taxon>
        <taxon>Magnoliopsida</taxon>
        <taxon>eudicotyledons</taxon>
        <taxon>Gunneridae</taxon>
        <taxon>Pentapetalae</taxon>
        <taxon>asterids</taxon>
        <taxon>lamiids</taxon>
        <taxon>Solanales</taxon>
        <taxon>Solanaceae</taxon>
        <taxon>Solanoideae</taxon>
        <taxon>Solaneae</taxon>
        <taxon>Solanum</taxon>
        <taxon>Solanum subgen. Lycopersicon</taxon>
    </lineage>
</organism>
<evidence type="ECO:0000256" key="9">
    <source>
        <dbReference type="ARBA" id="ARBA00023170"/>
    </source>
</evidence>
<sequence>MNGNLWSLDLSNNRLSGTINTTFSIGNSLRVISLHGNKLTGKVPRSLINCKYLTLLDLGNNLLNDTFPNWLGYLSQLKILNLRSNKLHGPIKSSGNTNLFTRLQILDLSSNGFRGNLPECILGNLQTMKEIDESTRFPEYISDVLGSFYDYLTTITTKEQDYHSVRIVTSNMIINLSKNRFEGRIPSIIGDLVGLRTLNLSHNVLEGHIPASFQNLSVLESLDLSSNKTSGAIPQQLASLTFLEVLNLSHNHLVGCIPKGKQFDSFENSSYQGNDGLRGFPLSKLCGGDDQVTTPAELDQEEEEEDSQMISWQGVLVGYGCGLIIGLSVTYIMWSTQYPAWFSRMDLKLEHIITTRMKKHKKR</sequence>
<evidence type="ECO:0000256" key="1">
    <source>
        <dbReference type="ARBA" id="ARBA00004251"/>
    </source>
</evidence>
<evidence type="ECO:0000256" key="2">
    <source>
        <dbReference type="ARBA" id="ARBA00009592"/>
    </source>
</evidence>